<evidence type="ECO:0000313" key="2">
    <source>
        <dbReference type="EMBL" id="MBS3847329.1"/>
    </source>
</evidence>
<dbReference type="EMBL" id="JAGXTP010000001">
    <property type="protein sequence ID" value="MBS3847329.1"/>
    <property type="molecule type" value="Genomic_DNA"/>
</dbReference>
<keyword evidence="2" id="KW-0540">Nuclease</keyword>
<evidence type="ECO:0000259" key="1">
    <source>
        <dbReference type="Pfam" id="PF03372"/>
    </source>
</evidence>
<dbReference type="Gene3D" id="3.60.10.10">
    <property type="entry name" value="Endonuclease/exonuclease/phosphatase"/>
    <property type="match status" value="1"/>
</dbReference>
<dbReference type="GO" id="GO:0004519">
    <property type="term" value="F:endonuclease activity"/>
    <property type="evidence" value="ECO:0007669"/>
    <property type="project" value="UniProtKB-KW"/>
</dbReference>
<reference evidence="2" key="1">
    <citation type="submission" date="2021-04" db="EMBL/GenBank/DDBJ databases">
        <title>Devosia litorisediminis sp. nov., isolated from a sand dune.</title>
        <authorList>
            <person name="Park S."/>
            <person name="Yoon J.-H."/>
        </authorList>
    </citation>
    <scope>NUCLEOTIDE SEQUENCE</scope>
    <source>
        <strain evidence="2">BSSL-BM10</strain>
    </source>
</reference>
<dbReference type="Proteomes" id="UP000678281">
    <property type="component" value="Unassembled WGS sequence"/>
</dbReference>
<dbReference type="Pfam" id="PF03372">
    <property type="entry name" value="Exo_endo_phos"/>
    <property type="match status" value="1"/>
</dbReference>
<sequence>MRIVSLNAWAGKLHAPVLQYLAEIDADIVCLQELSRTPTARSAWLIYREPGVELPQRANFFDEVAAVLPGHDGVFCPTASGPLYDGEAVLPSQFGLATFVRKTIPVMAQTVDFVHGHYTPDGWGEHPRARNAHCLRILDPATGAPLTIAQMHGLRETSGKADTPARHVQADALVDLIERVWPGDERLVVCGDFNVLPESVTFPVLARLGLRDLVTTNGFTDTRTSHYEKPGRYADYMLVTPDVAVKAFDVVVQPEVSDHRALLLDID</sequence>
<dbReference type="AlphaFoldDB" id="A0A942IC41"/>
<gene>
    <name evidence="2" type="ORF">KD146_01345</name>
</gene>
<accession>A0A942IC41</accession>
<dbReference type="RefSeq" id="WP_212656961.1">
    <property type="nucleotide sequence ID" value="NZ_JAGXTP010000001.1"/>
</dbReference>
<organism evidence="2 3">
    <name type="scientific">Devosia litorisediminis</name>
    <dbReference type="NCBI Taxonomy" id="2829817"/>
    <lineage>
        <taxon>Bacteria</taxon>
        <taxon>Pseudomonadati</taxon>
        <taxon>Pseudomonadota</taxon>
        <taxon>Alphaproteobacteria</taxon>
        <taxon>Hyphomicrobiales</taxon>
        <taxon>Devosiaceae</taxon>
        <taxon>Devosia</taxon>
    </lineage>
</organism>
<dbReference type="InterPro" id="IPR036691">
    <property type="entry name" value="Endo/exonu/phosph_ase_sf"/>
</dbReference>
<keyword evidence="3" id="KW-1185">Reference proteome</keyword>
<comment type="caution">
    <text evidence="2">The sequence shown here is derived from an EMBL/GenBank/DDBJ whole genome shotgun (WGS) entry which is preliminary data.</text>
</comment>
<proteinExistence type="predicted"/>
<evidence type="ECO:0000313" key="3">
    <source>
        <dbReference type="Proteomes" id="UP000678281"/>
    </source>
</evidence>
<keyword evidence="2" id="KW-0255">Endonuclease</keyword>
<feature type="domain" description="Endonuclease/exonuclease/phosphatase" evidence="1">
    <location>
        <begin position="5"/>
        <end position="259"/>
    </location>
</feature>
<name>A0A942IC41_9HYPH</name>
<protein>
    <submittedName>
        <fullName evidence="2">Endonuclease/exonuclease/phosphatase family protein</fullName>
    </submittedName>
</protein>
<keyword evidence="2" id="KW-0378">Hydrolase</keyword>
<dbReference type="InterPro" id="IPR005135">
    <property type="entry name" value="Endo/exonuclease/phosphatase"/>
</dbReference>
<dbReference type="SUPFAM" id="SSF56219">
    <property type="entry name" value="DNase I-like"/>
    <property type="match status" value="1"/>
</dbReference>